<evidence type="ECO:0000256" key="2">
    <source>
        <dbReference type="ARBA" id="ARBA00023125"/>
    </source>
</evidence>
<dbReference type="STRING" id="1448318.A0A319F228"/>
<keyword evidence="8" id="KW-1185">Reference proteome</keyword>
<dbReference type="GO" id="GO:0000981">
    <property type="term" value="F:DNA-binding transcription factor activity, RNA polymerase II-specific"/>
    <property type="evidence" value="ECO:0007669"/>
    <property type="project" value="InterPro"/>
</dbReference>
<feature type="domain" description="Zn(2)-C6 fungal-type" evidence="6">
    <location>
        <begin position="5"/>
        <end position="36"/>
    </location>
</feature>
<evidence type="ECO:0000313" key="8">
    <source>
        <dbReference type="Proteomes" id="UP000248423"/>
    </source>
</evidence>
<dbReference type="InterPro" id="IPR001138">
    <property type="entry name" value="Zn2Cys6_DnaBD"/>
</dbReference>
<dbReference type="CDD" id="cd12148">
    <property type="entry name" value="fungal_TF_MHR"/>
    <property type="match status" value="1"/>
</dbReference>
<evidence type="ECO:0000256" key="1">
    <source>
        <dbReference type="ARBA" id="ARBA00023015"/>
    </source>
</evidence>
<keyword evidence="1" id="KW-0805">Transcription regulation</keyword>
<dbReference type="PROSITE" id="PS00463">
    <property type="entry name" value="ZN2_CY6_FUNGAL_1"/>
    <property type="match status" value="1"/>
</dbReference>
<dbReference type="EMBL" id="KZ826328">
    <property type="protein sequence ID" value="PYI09339.1"/>
    <property type="molecule type" value="Genomic_DNA"/>
</dbReference>
<evidence type="ECO:0000313" key="7">
    <source>
        <dbReference type="EMBL" id="PYI09339.1"/>
    </source>
</evidence>
<dbReference type="VEuPathDB" id="FungiDB:BO78DRAFT_308636"/>
<sequence length="683" mass="75523">MPDLACTRCRERKIRCGRERPRCRNCEREGGVVCIYRIPAKRVNHLKLLCDSIERLQDRLTTIESHLSRLHGPGLRTPGLEEDQETTVSCGLGGMSASSDNDSDMDDDDHKEGANVHAPQPEYSFGPASVSGLCDQLRGRILSAAEETEAEWRPLCDMLQHLCEMTGRTEPFPSYNDRILVPLLPKPLVVTAIDRFFQHQDCQTDIFVPDNLRANLDRVYAQQQPQPDDDVWGICFQTIALLALGSGMAPQTGNALFGDFARSFLPTRAALVSSRLLTTPRLVNVQTLLLLSVAAQRLDPPGWAELIFAHACMLARFMDLQHSTALHLGDVQVERAKVLRALYVRDRSLCTLRGSVLWLPSDDSTIVAQLRVTPDHDKYSHRLHLALIQEDIYQLGRAGSTSLISHSSQGNLLRTIEEQLDYYERALGLQQCFAASCGPQVVIALEFLSTRIMALQHGREPRHAEHVRRDARTSCLLLLKAYGDQDPAVAHGLNTLISGNGTERTSQGHSNHPAPFASALDVFSVPAFFVLLQDLLLARSTEAPVGMMPDLVMLRRVSICYSEHASRTQANNHHRKVAWMLAQLLALVDVVPDVQPRRSRTESPRALPNDVPSPPYWPAAPSNVSLTWESWLAGASSLGLSPLGSGTPLETWNLVGTQAPDTEGLMPWPASEGSLGPTCSQRE</sequence>
<dbReference type="InterPro" id="IPR036864">
    <property type="entry name" value="Zn2-C6_fun-type_DNA-bd_sf"/>
</dbReference>
<dbReference type="PROSITE" id="PS50048">
    <property type="entry name" value="ZN2_CY6_FUNGAL_2"/>
    <property type="match status" value="1"/>
</dbReference>
<dbReference type="CDD" id="cd00067">
    <property type="entry name" value="GAL4"/>
    <property type="match status" value="1"/>
</dbReference>
<evidence type="ECO:0000259" key="6">
    <source>
        <dbReference type="PROSITE" id="PS50048"/>
    </source>
</evidence>
<reference evidence="7 8" key="1">
    <citation type="submission" date="2018-02" db="EMBL/GenBank/DDBJ databases">
        <title>The genomes of Aspergillus section Nigri reveals drivers in fungal speciation.</title>
        <authorList>
            <consortium name="DOE Joint Genome Institute"/>
            <person name="Vesth T.C."/>
            <person name="Nybo J."/>
            <person name="Theobald S."/>
            <person name="Brandl J."/>
            <person name="Frisvad J.C."/>
            <person name="Nielsen K.F."/>
            <person name="Lyhne E.K."/>
            <person name="Kogle M.E."/>
            <person name="Kuo A."/>
            <person name="Riley R."/>
            <person name="Clum A."/>
            <person name="Nolan M."/>
            <person name="Lipzen A."/>
            <person name="Salamov A."/>
            <person name="Henrissat B."/>
            <person name="Wiebenga A."/>
            <person name="De vries R.P."/>
            <person name="Grigoriev I.V."/>
            <person name="Mortensen U.H."/>
            <person name="Andersen M.R."/>
            <person name="Baker S.E."/>
        </authorList>
    </citation>
    <scope>NUCLEOTIDE SEQUENCE [LARGE SCALE GENOMIC DNA]</scope>
    <source>
        <strain evidence="7 8">CBS 121057</strain>
    </source>
</reference>
<dbReference type="PANTHER" id="PTHR46910:SF25">
    <property type="entry name" value="ABC-TRANSPORTER-REGULATING TRANSCRIPTION FACTOR"/>
    <property type="match status" value="1"/>
</dbReference>
<dbReference type="GO" id="GO:0008270">
    <property type="term" value="F:zinc ion binding"/>
    <property type="evidence" value="ECO:0007669"/>
    <property type="project" value="InterPro"/>
</dbReference>
<dbReference type="GO" id="GO:0009893">
    <property type="term" value="P:positive regulation of metabolic process"/>
    <property type="evidence" value="ECO:0007669"/>
    <property type="project" value="UniProtKB-ARBA"/>
</dbReference>
<evidence type="ECO:0000256" key="5">
    <source>
        <dbReference type="SAM" id="MobiDB-lite"/>
    </source>
</evidence>
<organism evidence="7 8">
    <name type="scientific">Aspergillus sclerotiicarbonarius (strain CBS 121057 / IBT 28362)</name>
    <dbReference type="NCBI Taxonomy" id="1448318"/>
    <lineage>
        <taxon>Eukaryota</taxon>
        <taxon>Fungi</taxon>
        <taxon>Dikarya</taxon>
        <taxon>Ascomycota</taxon>
        <taxon>Pezizomycotina</taxon>
        <taxon>Eurotiomycetes</taxon>
        <taxon>Eurotiomycetidae</taxon>
        <taxon>Eurotiales</taxon>
        <taxon>Aspergillaceae</taxon>
        <taxon>Aspergillus</taxon>
        <taxon>Aspergillus subgen. Circumdati</taxon>
    </lineage>
</organism>
<dbReference type="Gene3D" id="4.10.240.10">
    <property type="entry name" value="Zn(2)-C6 fungal-type DNA-binding domain"/>
    <property type="match status" value="1"/>
</dbReference>
<dbReference type="OrthoDB" id="103819at2759"/>
<evidence type="ECO:0000256" key="3">
    <source>
        <dbReference type="ARBA" id="ARBA00023163"/>
    </source>
</evidence>
<gene>
    <name evidence="7" type="ORF">BO78DRAFT_308636</name>
</gene>
<protein>
    <recommendedName>
        <fullName evidence="6">Zn(2)-C6 fungal-type domain-containing protein</fullName>
    </recommendedName>
</protein>
<keyword evidence="2" id="KW-0238">DNA-binding</keyword>
<proteinExistence type="predicted"/>
<dbReference type="Pfam" id="PF00172">
    <property type="entry name" value="Zn_clus"/>
    <property type="match status" value="1"/>
</dbReference>
<dbReference type="AlphaFoldDB" id="A0A319F228"/>
<dbReference type="Proteomes" id="UP000248423">
    <property type="component" value="Unassembled WGS sequence"/>
</dbReference>
<keyword evidence="4" id="KW-0539">Nucleus</keyword>
<dbReference type="InterPro" id="IPR050987">
    <property type="entry name" value="AtrR-like"/>
</dbReference>
<dbReference type="GO" id="GO:0003677">
    <property type="term" value="F:DNA binding"/>
    <property type="evidence" value="ECO:0007669"/>
    <property type="project" value="UniProtKB-KW"/>
</dbReference>
<feature type="region of interest" description="Disordered" evidence="5">
    <location>
        <begin position="661"/>
        <end position="683"/>
    </location>
</feature>
<dbReference type="PANTHER" id="PTHR46910">
    <property type="entry name" value="TRANSCRIPTION FACTOR PDR1"/>
    <property type="match status" value="1"/>
</dbReference>
<dbReference type="SUPFAM" id="SSF57701">
    <property type="entry name" value="Zn2/Cys6 DNA-binding domain"/>
    <property type="match status" value="1"/>
</dbReference>
<feature type="region of interest" description="Disordered" evidence="5">
    <location>
        <begin position="73"/>
        <end position="124"/>
    </location>
</feature>
<accession>A0A319F228</accession>
<evidence type="ECO:0000256" key="4">
    <source>
        <dbReference type="ARBA" id="ARBA00023242"/>
    </source>
</evidence>
<keyword evidence="3" id="KW-0804">Transcription</keyword>
<name>A0A319F228_ASPSB</name>
<dbReference type="SMART" id="SM00066">
    <property type="entry name" value="GAL4"/>
    <property type="match status" value="1"/>
</dbReference>